<feature type="region of interest" description="Disordered" evidence="1">
    <location>
        <begin position="28"/>
        <end position="97"/>
    </location>
</feature>
<dbReference type="Proteomes" id="UP000593566">
    <property type="component" value="Unassembled WGS sequence"/>
</dbReference>
<name>A0A8H6CLB0_9LECA</name>
<dbReference type="GeneID" id="59338023"/>
<gene>
    <name evidence="2" type="ORF">HO133_009628</name>
</gene>
<sequence>MFQQQAQEYLANSSWELGSAITEYFNRAEGIDEEAQAPDASNPPSSAPQPMPPSSRGFLSSPATQAPKKKFATLGDLSGGRGPGHAGHGHGGGNDDDDDARGQGCRFFFCKVYLLLNSLQIGVAEPDEPFADKGDRYYVERGNMNLGMGSPYPFPMMALAAPVAPYTETPVHELVLSNSKPAEFLAIRETEDFKKLAFIYRSNQDAMDEDYIDKQAHVIQPTDICHETCNAESAIAVYYVGQGSGHRSGEVNIPMLVSRDGSITHEWTILSSEWQHISSSDVVGDSGAWVIRKHGNRLMGQVLAYSAGQVLFTPIDVIFADLKNH</sequence>
<dbReference type="RefSeq" id="XP_037154337.1">
    <property type="nucleotide sequence ID" value="XM_037300489.1"/>
</dbReference>
<evidence type="ECO:0000256" key="1">
    <source>
        <dbReference type="SAM" id="MobiDB-lite"/>
    </source>
</evidence>
<evidence type="ECO:0000313" key="3">
    <source>
        <dbReference type="Proteomes" id="UP000593566"/>
    </source>
</evidence>
<feature type="compositionally biased region" description="Gly residues" evidence="1">
    <location>
        <begin position="77"/>
        <end position="92"/>
    </location>
</feature>
<evidence type="ECO:0000313" key="2">
    <source>
        <dbReference type="EMBL" id="KAF6225628.1"/>
    </source>
</evidence>
<proteinExistence type="predicted"/>
<comment type="caution">
    <text evidence="2">The sequence shown here is derived from an EMBL/GenBank/DDBJ whole genome shotgun (WGS) entry which is preliminary data.</text>
</comment>
<dbReference type="AlphaFoldDB" id="A0A8H6CLB0"/>
<dbReference type="EMBL" id="JACCJB010000007">
    <property type="protein sequence ID" value="KAF6225628.1"/>
    <property type="molecule type" value="Genomic_DNA"/>
</dbReference>
<accession>A0A8H6CLB0</accession>
<reference evidence="2 3" key="1">
    <citation type="journal article" date="2020" name="Genomics">
        <title>Complete, high-quality genomes from long-read metagenomic sequencing of two wolf lichen thalli reveals enigmatic genome architecture.</title>
        <authorList>
            <person name="McKenzie S.K."/>
            <person name="Walston R.F."/>
            <person name="Allen J.L."/>
        </authorList>
    </citation>
    <scope>NUCLEOTIDE SEQUENCE [LARGE SCALE GENOMIC DNA]</scope>
    <source>
        <strain evidence="2">WasteWater1</strain>
    </source>
</reference>
<protein>
    <submittedName>
        <fullName evidence="2">Uncharacterized protein</fullName>
    </submittedName>
</protein>
<keyword evidence="3" id="KW-1185">Reference proteome</keyword>
<organism evidence="2 3">
    <name type="scientific">Letharia lupina</name>
    <dbReference type="NCBI Taxonomy" id="560253"/>
    <lineage>
        <taxon>Eukaryota</taxon>
        <taxon>Fungi</taxon>
        <taxon>Dikarya</taxon>
        <taxon>Ascomycota</taxon>
        <taxon>Pezizomycotina</taxon>
        <taxon>Lecanoromycetes</taxon>
        <taxon>OSLEUM clade</taxon>
        <taxon>Lecanoromycetidae</taxon>
        <taxon>Lecanorales</taxon>
        <taxon>Lecanorineae</taxon>
        <taxon>Parmeliaceae</taxon>
        <taxon>Letharia</taxon>
    </lineage>
</organism>